<protein>
    <recommendedName>
        <fullName evidence="3">CENP-V/GFA domain-containing protein</fullName>
    </recommendedName>
</protein>
<name>A0ABY5LCC9_9SPHN</name>
<dbReference type="SUPFAM" id="SSF51316">
    <property type="entry name" value="Mss4-like"/>
    <property type="match status" value="1"/>
</dbReference>
<evidence type="ECO:0000313" key="2">
    <source>
        <dbReference type="Proteomes" id="UP001058533"/>
    </source>
</evidence>
<proteinExistence type="predicted"/>
<reference evidence="1" key="1">
    <citation type="submission" date="2022-07" db="EMBL/GenBank/DDBJ databases">
        <title>Sphingomonas sp. nov., a novel bacterium isolated from the north slope of the Mount Everest.</title>
        <authorList>
            <person name="Cui X."/>
            <person name="Liu Y."/>
        </authorList>
    </citation>
    <scope>NUCLEOTIDE SEQUENCE</scope>
    <source>
        <strain evidence="1">S5-59</strain>
    </source>
</reference>
<keyword evidence="2" id="KW-1185">Reference proteome</keyword>
<dbReference type="Gene3D" id="3.90.1590.10">
    <property type="entry name" value="glutathione-dependent formaldehyde- activating enzyme (gfa)"/>
    <property type="match status" value="1"/>
</dbReference>
<dbReference type="RefSeq" id="WP_256507329.1">
    <property type="nucleotide sequence ID" value="NZ_CP101740.1"/>
</dbReference>
<dbReference type="Proteomes" id="UP001058533">
    <property type="component" value="Chromosome"/>
</dbReference>
<accession>A0ABY5LCC9</accession>
<gene>
    <name evidence="1" type="ORF">NMP03_04485</name>
</gene>
<dbReference type="EMBL" id="CP101740">
    <property type="protein sequence ID" value="UUL83490.1"/>
    <property type="molecule type" value="Genomic_DNA"/>
</dbReference>
<sequence>MALQVPEAVVEGDDMAIFRSSGFAERGFCRTCGSHIFHRPIDGPELAVSAGLFRDDRQYVDGEIFVDSQPAHYRFEGVANRRTSTSMAFEWLPKLIARRAGSWFVRR</sequence>
<evidence type="ECO:0008006" key="3">
    <source>
        <dbReference type="Google" id="ProtNLM"/>
    </source>
</evidence>
<evidence type="ECO:0000313" key="1">
    <source>
        <dbReference type="EMBL" id="UUL83490.1"/>
    </source>
</evidence>
<organism evidence="1 2">
    <name type="scientific">Sphingomonas qomolangmaensis</name>
    <dbReference type="NCBI Taxonomy" id="2918765"/>
    <lineage>
        <taxon>Bacteria</taxon>
        <taxon>Pseudomonadati</taxon>
        <taxon>Pseudomonadota</taxon>
        <taxon>Alphaproteobacteria</taxon>
        <taxon>Sphingomonadales</taxon>
        <taxon>Sphingomonadaceae</taxon>
        <taxon>Sphingomonas</taxon>
    </lineage>
</organism>
<dbReference type="InterPro" id="IPR011057">
    <property type="entry name" value="Mss4-like_sf"/>
</dbReference>